<keyword evidence="14" id="KW-0408">Iron</keyword>
<evidence type="ECO:0000256" key="9">
    <source>
        <dbReference type="ARBA" id="ARBA00022792"/>
    </source>
</evidence>
<evidence type="ECO:0000256" key="1">
    <source>
        <dbReference type="ARBA" id="ARBA00004434"/>
    </source>
</evidence>
<dbReference type="FunFam" id="2.102.10.10:FF:000001">
    <property type="entry name" value="Cytochrome b-c1 complex subunit Rieske, mitochondrial"/>
    <property type="match status" value="1"/>
</dbReference>
<evidence type="ECO:0000256" key="4">
    <source>
        <dbReference type="ARBA" id="ARBA00022448"/>
    </source>
</evidence>
<evidence type="ECO:0000256" key="15">
    <source>
        <dbReference type="ARBA" id="ARBA00023014"/>
    </source>
</evidence>
<proteinExistence type="inferred from homology"/>
<feature type="domain" description="Rieske" evidence="22">
    <location>
        <begin position="210"/>
        <end position="301"/>
    </location>
</feature>
<dbReference type="EMBL" id="DF933840">
    <property type="protein sequence ID" value="GAM43100.1"/>
    <property type="molecule type" value="Genomic_DNA"/>
</dbReference>
<protein>
    <recommendedName>
        <fullName evidence="21">Cytochrome b-c1 complex subunit Rieske, mitochondrial</fullName>
        <ecNumber evidence="3">7.1.1.8</ecNumber>
    </recommendedName>
</protein>
<dbReference type="Pfam" id="PF02921">
    <property type="entry name" value="UCR_TM"/>
    <property type="match status" value="1"/>
</dbReference>
<keyword evidence="4" id="KW-0813">Transport</keyword>
<evidence type="ECO:0000256" key="12">
    <source>
        <dbReference type="ARBA" id="ARBA00022982"/>
    </source>
</evidence>
<evidence type="ECO:0000256" key="11">
    <source>
        <dbReference type="ARBA" id="ARBA00022967"/>
    </source>
</evidence>
<dbReference type="InterPro" id="IPR006317">
    <property type="entry name" value="Ubiquinol_cyt_c_Rdtase_Fe-S-su"/>
</dbReference>
<keyword evidence="9" id="KW-0999">Mitochondrion inner membrane</keyword>
<dbReference type="CDD" id="cd03470">
    <property type="entry name" value="Rieske_cytochrome_bc1"/>
    <property type="match status" value="1"/>
</dbReference>
<evidence type="ECO:0000313" key="24">
    <source>
        <dbReference type="Proteomes" id="UP000053095"/>
    </source>
</evidence>
<evidence type="ECO:0000256" key="6">
    <source>
        <dbReference type="ARBA" id="ARBA00022692"/>
    </source>
</evidence>
<accession>A0A478ED74</accession>
<keyword evidence="7" id="KW-0001">2Fe-2S</keyword>
<dbReference type="PANTHER" id="PTHR10134">
    <property type="entry name" value="CYTOCHROME B-C1 COMPLEX SUBUNIT RIESKE, MITOCHONDRIAL"/>
    <property type="match status" value="1"/>
</dbReference>
<evidence type="ECO:0000256" key="17">
    <source>
        <dbReference type="ARBA" id="ARBA00023136"/>
    </source>
</evidence>
<keyword evidence="5" id="KW-0679">Respiratory chain</keyword>
<evidence type="ECO:0000256" key="18">
    <source>
        <dbReference type="ARBA" id="ARBA00023157"/>
    </source>
</evidence>
<comment type="similarity">
    <text evidence="2">Belongs to the Rieske iron-sulfur protein family.</text>
</comment>
<dbReference type="Gene3D" id="1.20.5.270">
    <property type="entry name" value="Ubiquinol cytochrome reductase, transmembrane domain"/>
    <property type="match status" value="1"/>
</dbReference>
<keyword evidence="18" id="KW-1015">Disulfide bond</keyword>
<keyword evidence="13" id="KW-1133">Transmembrane helix</keyword>
<dbReference type="InterPro" id="IPR037008">
    <property type="entry name" value="bc1_Rieske_TM_sf"/>
</dbReference>
<dbReference type="SUPFAM" id="SSF81502">
    <property type="entry name" value="ISP transmembrane anchor"/>
    <property type="match status" value="1"/>
</dbReference>
<keyword evidence="17" id="KW-0472">Membrane</keyword>
<evidence type="ECO:0000259" key="22">
    <source>
        <dbReference type="PROSITE" id="PS51296"/>
    </source>
</evidence>
<evidence type="ECO:0000256" key="8">
    <source>
        <dbReference type="ARBA" id="ARBA00022723"/>
    </source>
</evidence>
<dbReference type="Proteomes" id="UP000053095">
    <property type="component" value="Unassembled WGS sequence"/>
</dbReference>
<comment type="catalytic activity">
    <reaction evidence="19">
        <text>a quinol + 2 Fe(III)-[cytochrome c](out) = a quinone + 2 Fe(II)-[cytochrome c](out) + 2 H(+)(out)</text>
        <dbReference type="Rhea" id="RHEA:11484"/>
        <dbReference type="Rhea" id="RHEA-COMP:10350"/>
        <dbReference type="Rhea" id="RHEA-COMP:14399"/>
        <dbReference type="ChEBI" id="CHEBI:15378"/>
        <dbReference type="ChEBI" id="CHEBI:24646"/>
        <dbReference type="ChEBI" id="CHEBI:29033"/>
        <dbReference type="ChEBI" id="CHEBI:29034"/>
        <dbReference type="ChEBI" id="CHEBI:132124"/>
        <dbReference type="EC" id="7.1.1.8"/>
    </reaction>
</comment>
<dbReference type="GO" id="GO:0005743">
    <property type="term" value="C:mitochondrial inner membrane"/>
    <property type="evidence" value="ECO:0007669"/>
    <property type="project" value="UniProtKB-SubCell"/>
</dbReference>
<dbReference type="SUPFAM" id="SSF50022">
    <property type="entry name" value="ISP domain"/>
    <property type="match status" value="1"/>
</dbReference>
<evidence type="ECO:0000256" key="21">
    <source>
        <dbReference type="ARBA" id="ARBA00072517"/>
    </source>
</evidence>
<dbReference type="InterPro" id="IPR017941">
    <property type="entry name" value="Rieske_2Fe-2S"/>
</dbReference>
<evidence type="ECO:0000256" key="2">
    <source>
        <dbReference type="ARBA" id="ARBA00010651"/>
    </source>
</evidence>
<keyword evidence="12" id="KW-0249">Electron transport</keyword>
<dbReference type="InterPro" id="IPR004192">
    <property type="entry name" value="Rieske_TM"/>
</dbReference>
<gene>
    <name evidence="23" type="ORF">TCE0_044f17636</name>
</gene>
<dbReference type="InterPro" id="IPR014349">
    <property type="entry name" value="Rieske_Fe-S_prot"/>
</dbReference>
<dbReference type="Pfam" id="PF00355">
    <property type="entry name" value="Rieske"/>
    <property type="match status" value="1"/>
</dbReference>
<dbReference type="EC" id="7.1.1.8" evidence="3"/>
<name>A0A478ED74_TALPI</name>
<dbReference type="Gene3D" id="2.102.10.10">
    <property type="entry name" value="Rieske [2Fe-2S] iron-sulphur domain"/>
    <property type="match status" value="1"/>
</dbReference>
<dbReference type="GO" id="GO:0046872">
    <property type="term" value="F:metal ion binding"/>
    <property type="evidence" value="ECO:0007669"/>
    <property type="project" value="UniProtKB-KW"/>
</dbReference>
<dbReference type="NCBIfam" id="TIGR01416">
    <property type="entry name" value="Rieske_proteo"/>
    <property type="match status" value="1"/>
</dbReference>
<organism evidence="23 24">
    <name type="scientific">Talaromyces pinophilus</name>
    <name type="common">Penicillium pinophilum</name>
    <dbReference type="NCBI Taxonomy" id="128442"/>
    <lineage>
        <taxon>Eukaryota</taxon>
        <taxon>Fungi</taxon>
        <taxon>Dikarya</taxon>
        <taxon>Ascomycota</taxon>
        <taxon>Pezizomycotina</taxon>
        <taxon>Eurotiomycetes</taxon>
        <taxon>Eurotiomycetidae</taxon>
        <taxon>Eurotiales</taxon>
        <taxon>Trichocomaceae</taxon>
        <taxon>Talaromyces</taxon>
        <taxon>Talaromyces sect. Talaromyces</taxon>
    </lineage>
</organism>
<keyword evidence="11" id="KW-1278">Translocase</keyword>
<evidence type="ECO:0000256" key="5">
    <source>
        <dbReference type="ARBA" id="ARBA00022660"/>
    </source>
</evidence>
<keyword evidence="10" id="KW-0809">Transit peptide</keyword>
<evidence type="ECO:0000256" key="16">
    <source>
        <dbReference type="ARBA" id="ARBA00023128"/>
    </source>
</evidence>
<dbReference type="PROSITE" id="PS51296">
    <property type="entry name" value="RIESKE"/>
    <property type="match status" value="1"/>
</dbReference>
<dbReference type="PRINTS" id="PR00162">
    <property type="entry name" value="RIESKE"/>
</dbReference>
<evidence type="ECO:0000256" key="20">
    <source>
        <dbReference type="ARBA" id="ARBA00034078"/>
    </source>
</evidence>
<comment type="cofactor">
    <cofactor evidence="20">
        <name>[2Fe-2S] cluster</name>
        <dbReference type="ChEBI" id="CHEBI:190135"/>
    </cofactor>
</comment>
<evidence type="ECO:0000256" key="3">
    <source>
        <dbReference type="ARBA" id="ARBA00012951"/>
    </source>
</evidence>
<dbReference type="GO" id="GO:0051537">
    <property type="term" value="F:2 iron, 2 sulfur cluster binding"/>
    <property type="evidence" value="ECO:0007669"/>
    <property type="project" value="UniProtKB-KW"/>
</dbReference>
<evidence type="ECO:0000256" key="13">
    <source>
        <dbReference type="ARBA" id="ARBA00022989"/>
    </source>
</evidence>
<sequence length="303" mass="32564">MIDPGCFSGRKEPHLTSKILVLPTPDSLPHLTVTTPRTAPQRNCHPSIACTTSPRLSSSTFNSAAMSQQLSSALLRTCARQQLPSTVTRSAAIAAGQQRGVANAGAKFESPFASSEDPTSTLKIPNFKKYTSKSSPTTNKVFSYFVAGTMGLGSAVGAKATVQDFLVNMSASADVLAQAKVEIALGSIPEGKNVIIKWRGKPVFIRHRTGDEIKEASDIDWKTLRDPQPDEDRVQKPEWLVMLGVCTHLGCVPIGEAGDFGGWFCPCHGSHYDISGRIRKGPAPLNLEVPAYQFPDEDTLVIG</sequence>
<keyword evidence="24" id="KW-1185">Reference proteome</keyword>
<keyword evidence="15" id="KW-0411">Iron-sulfur</keyword>
<keyword evidence="16" id="KW-0496">Mitochondrion</keyword>
<keyword evidence="6" id="KW-0812">Transmembrane</keyword>
<dbReference type="InterPro" id="IPR036922">
    <property type="entry name" value="Rieske_2Fe-2S_sf"/>
</dbReference>
<dbReference type="AlphaFoldDB" id="A0A478ED74"/>
<evidence type="ECO:0000313" key="23">
    <source>
        <dbReference type="EMBL" id="GAM43100.1"/>
    </source>
</evidence>
<evidence type="ECO:0000256" key="19">
    <source>
        <dbReference type="ARBA" id="ARBA00029351"/>
    </source>
</evidence>
<dbReference type="GO" id="GO:0008121">
    <property type="term" value="F:quinol-cytochrome-c reductase activity"/>
    <property type="evidence" value="ECO:0007669"/>
    <property type="project" value="UniProtKB-EC"/>
</dbReference>
<keyword evidence="8" id="KW-0479">Metal-binding</keyword>
<evidence type="ECO:0000256" key="7">
    <source>
        <dbReference type="ARBA" id="ARBA00022714"/>
    </source>
</evidence>
<evidence type="ECO:0000256" key="14">
    <source>
        <dbReference type="ARBA" id="ARBA00023004"/>
    </source>
</evidence>
<dbReference type="InterPro" id="IPR005805">
    <property type="entry name" value="Rieske_Fe-S_prot_C"/>
</dbReference>
<dbReference type="FunFam" id="1.20.5.270:FF:000002">
    <property type="entry name" value="Cytochrome b-c1 complex subunit Rieske, mitochondrial"/>
    <property type="match status" value="1"/>
</dbReference>
<evidence type="ECO:0000256" key="10">
    <source>
        <dbReference type="ARBA" id="ARBA00022946"/>
    </source>
</evidence>
<reference evidence="24" key="1">
    <citation type="journal article" date="2015" name="Genome Announc.">
        <title>Draft genome sequence of Talaromyces cellulolyticus strain Y-94, a source of lignocellulosic biomass-degrading enzymes.</title>
        <authorList>
            <person name="Fujii T."/>
            <person name="Koike H."/>
            <person name="Sawayama S."/>
            <person name="Yano S."/>
            <person name="Inoue H."/>
        </authorList>
    </citation>
    <scope>NUCLEOTIDE SEQUENCE [LARGE SCALE GENOMIC DNA]</scope>
    <source>
        <strain evidence="24">Y-94</strain>
    </source>
</reference>
<comment type="subcellular location">
    <subcellularLocation>
        <location evidence="1">Mitochondrion inner membrane</location>
        <topology evidence="1">Single-pass membrane protein</topology>
    </subcellularLocation>
</comment>